<protein>
    <submittedName>
        <fullName evidence="1">Uncharacterized protein</fullName>
    </submittedName>
</protein>
<proteinExistence type="predicted"/>
<evidence type="ECO:0000313" key="1">
    <source>
        <dbReference type="EMBL" id="EMI19803.1"/>
    </source>
</evidence>
<dbReference type="PATRIC" id="fig|1265738.3.peg.3261"/>
<sequence length="46" mass="5097">MLVTFQPAASVADPPEAEMNVIFRVQFSDFFKTSIRRMASACGLSE</sequence>
<dbReference type="AlphaFoldDB" id="M5RKG1"/>
<evidence type="ECO:0000313" key="2">
    <source>
        <dbReference type="Proteomes" id="UP000011991"/>
    </source>
</evidence>
<comment type="caution">
    <text evidence="1">The sequence shown here is derived from an EMBL/GenBank/DDBJ whole genome shotgun (WGS) entry which is preliminary data.</text>
</comment>
<gene>
    <name evidence="1" type="ORF">RMSM_03266</name>
</gene>
<organism evidence="1 2">
    <name type="scientific">Rhodopirellula maiorica SM1</name>
    <dbReference type="NCBI Taxonomy" id="1265738"/>
    <lineage>
        <taxon>Bacteria</taxon>
        <taxon>Pseudomonadati</taxon>
        <taxon>Planctomycetota</taxon>
        <taxon>Planctomycetia</taxon>
        <taxon>Pirellulales</taxon>
        <taxon>Pirellulaceae</taxon>
        <taxon>Novipirellula</taxon>
    </lineage>
</organism>
<dbReference type="EMBL" id="ANOG01000476">
    <property type="protein sequence ID" value="EMI19803.1"/>
    <property type="molecule type" value="Genomic_DNA"/>
</dbReference>
<accession>M5RKG1</accession>
<keyword evidence="2" id="KW-1185">Reference proteome</keyword>
<dbReference type="Proteomes" id="UP000011991">
    <property type="component" value="Unassembled WGS sequence"/>
</dbReference>
<name>M5RKG1_9BACT</name>
<reference evidence="1 2" key="1">
    <citation type="journal article" date="2013" name="Mar. Genomics">
        <title>Expression of sulfatases in Rhodopirellula baltica and the diversity of sulfatases in the genus Rhodopirellula.</title>
        <authorList>
            <person name="Wegner C.E."/>
            <person name="Richter-Heitmann T."/>
            <person name="Klindworth A."/>
            <person name="Klockow C."/>
            <person name="Richter M."/>
            <person name="Achstetter T."/>
            <person name="Glockner F.O."/>
            <person name="Harder J."/>
        </authorList>
    </citation>
    <scope>NUCLEOTIDE SEQUENCE [LARGE SCALE GENOMIC DNA]</scope>
    <source>
        <strain evidence="1 2">SM1</strain>
    </source>
</reference>